<evidence type="ECO:0000313" key="2">
    <source>
        <dbReference type="Proteomes" id="UP000296049"/>
    </source>
</evidence>
<sequence>MPLPNPSAATTCSGETFTEADLMDPKFFLNTDDLLLSQLFRVGHITVLTNSGKGLQVQSICLCPAATCCLQASTDIASKVETFAKHSKIQVVFTFLKLNYQDEKGLFIILERLHFLIPSGGLQEWGVKQNPRLIVHITSGANPSCGSSTLSCLHLLQVIELFLADVWQRRA</sequence>
<protein>
    <submittedName>
        <fullName evidence="1">Uncharacterized protein</fullName>
    </submittedName>
</protein>
<proteinExistence type="predicted"/>
<reference evidence="2" key="1">
    <citation type="journal article" date="2013" name="Nat. Genet.">
        <title>The duck genome and transcriptome provide insight into an avian influenza virus reservoir species.</title>
        <authorList>
            <person name="Huang Y."/>
            <person name="Li Y."/>
            <person name="Burt D.W."/>
            <person name="Chen H."/>
            <person name="Zhang Y."/>
            <person name="Qian W."/>
            <person name="Kim H."/>
            <person name="Gan S."/>
            <person name="Zhao Y."/>
            <person name="Li J."/>
            <person name="Yi K."/>
            <person name="Feng H."/>
            <person name="Zhu P."/>
            <person name="Li B."/>
            <person name="Liu Q."/>
            <person name="Fairley S."/>
            <person name="Magor K.E."/>
            <person name="Du Z."/>
            <person name="Hu X."/>
            <person name="Goodman L."/>
            <person name="Tafer H."/>
            <person name="Vignal A."/>
            <person name="Lee T."/>
            <person name="Kim K.W."/>
            <person name="Sheng Z."/>
            <person name="An Y."/>
            <person name="Searle S."/>
            <person name="Herrero J."/>
            <person name="Groenen M.A."/>
            <person name="Crooijmans R.P."/>
            <person name="Faraut T."/>
            <person name="Cai Q."/>
            <person name="Webster R.G."/>
            <person name="Aldridge J.R."/>
            <person name="Warren W.C."/>
            <person name="Bartschat S."/>
            <person name="Kehr S."/>
            <person name="Marz M."/>
            <person name="Stadler P.F."/>
            <person name="Smith J."/>
            <person name="Kraus R.H."/>
            <person name="Zhao Y."/>
            <person name="Ren L."/>
            <person name="Fei J."/>
            <person name="Morisson M."/>
            <person name="Kaiser P."/>
            <person name="Griffin D.K."/>
            <person name="Rao M."/>
            <person name="Pitel F."/>
            <person name="Wang J."/>
            <person name="Li N."/>
        </authorList>
    </citation>
    <scope>NUCLEOTIDE SEQUENCE [LARGE SCALE GENOMIC DNA]</scope>
</reference>
<organism evidence="1 2">
    <name type="scientific">Anas platyrhynchos</name>
    <name type="common">Mallard</name>
    <name type="synonym">Anas boschas</name>
    <dbReference type="NCBI Taxonomy" id="8839"/>
    <lineage>
        <taxon>Eukaryota</taxon>
        <taxon>Metazoa</taxon>
        <taxon>Chordata</taxon>
        <taxon>Craniata</taxon>
        <taxon>Vertebrata</taxon>
        <taxon>Euteleostomi</taxon>
        <taxon>Archelosauria</taxon>
        <taxon>Archosauria</taxon>
        <taxon>Dinosauria</taxon>
        <taxon>Saurischia</taxon>
        <taxon>Theropoda</taxon>
        <taxon>Coelurosauria</taxon>
        <taxon>Aves</taxon>
        <taxon>Neognathae</taxon>
        <taxon>Galloanserae</taxon>
        <taxon>Anseriformes</taxon>
        <taxon>Anatidae</taxon>
        <taxon>Anatinae</taxon>
        <taxon>Anas</taxon>
    </lineage>
</organism>
<dbReference type="EMBL" id="KB742411">
    <property type="protein sequence ID" value="EOB08878.1"/>
    <property type="molecule type" value="Genomic_DNA"/>
</dbReference>
<dbReference type="Proteomes" id="UP000296049">
    <property type="component" value="Unassembled WGS sequence"/>
</dbReference>
<keyword evidence="2" id="KW-1185">Reference proteome</keyword>
<dbReference type="AlphaFoldDB" id="R0M859"/>
<accession>R0M859</accession>
<name>R0M859_ANAPL</name>
<gene>
    <name evidence="1" type="ORF">Anapl_08181</name>
</gene>
<evidence type="ECO:0000313" key="1">
    <source>
        <dbReference type="EMBL" id="EOB08878.1"/>
    </source>
</evidence>